<dbReference type="EMBL" id="BAABHD010000024">
    <property type="protein sequence ID" value="GAA4454775.1"/>
    <property type="molecule type" value="Genomic_DNA"/>
</dbReference>
<evidence type="ECO:0000313" key="2">
    <source>
        <dbReference type="Proteomes" id="UP001501175"/>
    </source>
</evidence>
<organism evidence="1 2">
    <name type="scientific">Nibrella saemangeumensis</name>
    <dbReference type="NCBI Taxonomy" id="1084526"/>
    <lineage>
        <taxon>Bacteria</taxon>
        <taxon>Pseudomonadati</taxon>
        <taxon>Bacteroidota</taxon>
        <taxon>Cytophagia</taxon>
        <taxon>Cytophagales</taxon>
        <taxon>Spirosomataceae</taxon>
        <taxon>Nibrella</taxon>
    </lineage>
</organism>
<protein>
    <submittedName>
        <fullName evidence="1">Uncharacterized protein</fullName>
    </submittedName>
</protein>
<name>A0ABP8MTW1_9BACT</name>
<comment type="caution">
    <text evidence="1">The sequence shown here is derived from an EMBL/GenBank/DDBJ whole genome shotgun (WGS) entry which is preliminary data.</text>
</comment>
<sequence length="67" mass="7285">MIYTYLGDRMTDPDLKGATCSAVRRADGKTIRGKNGSMLVQFENGRTAVVIGRLLRKQSSPTPEAQG</sequence>
<evidence type="ECO:0000313" key="1">
    <source>
        <dbReference type="EMBL" id="GAA4454775.1"/>
    </source>
</evidence>
<proteinExistence type="predicted"/>
<dbReference type="Proteomes" id="UP001501175">
    <property type="component" value="Unassembled WGS sequence"/>
</dbReference>
<reference evidence="2" key="1">
    <citation type="journal article" date="2019" name="Int. J. Syst. Evol. Microbiol.">
        <title>The Global Catalogue of Microorganisms (GCM) 10K type strain sequencing project: providing services to taxonomists for standard genome sequencing and annotation.</title>
        <authorList>
            <consortium name="The Broad Institute Genomics Platform"/>
            <consortium name="The Broad Institute Genome Sequencing Center for Infectious Disease"/>
            <person name="Wu L."/>
            <person name="Ma J."/>
        </authorList>
    </citation>
    <scope>NUCLEOTIDE SEQUENCE [LARGE SCALE GENOMIC DNA]</scope>
    <source>
        <strain evidence="2">JCM 17927</strain>
    </source>
</reference>
<gene>
    <name evidence="1" type="ORF">GCM10023189_21690</name>
</gene>
<accession>A0ABP8MTW1</accession>
<dbReference type="RefSeq" id="WP_345243360.1">
    <property type="nucleotide sequence ID" value="NZ_BAABHD010000024.1"/>
</dbReference>
<keyword evidence="2" id="KW-1185">Reference proteome</keyword>